<dbReference type="AlphaFoldDB" id="A0A1H8SWG1"/>
<dbReference type="STRING" id="112903.SAMN04490178_105211"/>
<dbReference type="EMBL" id="FODY01000005">
    <property type="protein sequence ID" value="SEO82806.1"/>
    <property type="molecule type" value="Genomic_DNA"/>
</dbReference>
<evidence type="ECO:0000313" key="1">
    <source>
        <dbReference type="EMBL" id="SEO82806.1"/>
    </source>
</evidence>
<proteinExistence type="predicted"/>
<keyword evidence="2" id="KW-1185">Reference proteome</keyword>
<name>A0A1H8SWG1_9FIRM</name>
<gene>
    <name evidence="1" type="ORF">SAMN04490178_105211</name>
</gene>
<dbReference type="Proteomes" id="UP000198847">
    <property type="component" value="Unassembled WGS sequence"/>
</dbReference>
<organism evidence="1 2">
    <name type="scientific">Propionispora vibrioides</name>
    <dbReference type="NCBI Taxonomy" id="112903"/>
    <lineage>
        <taxon>Bacteria</taxon>
        <taxon>Bacillati</taxon>
        <taxon>Bacillota</taxon>
        <taxon>Negativicutes</taxon>
        <taxon>Selenomonadales</taxon>
        <taxon>Sporomusaceae</taxon>
        <taxon>Propionispora</taxon>
    </lineage>
</organism>
<protein>
    <submittedName>
        <fullName evidence="1">Microcystin-dependent protein</fullName>
    </submittedName>
</protein>
<dbReference type="SUPFAM" id="SSF88874">
    <property type="entry name" value="Receptor-binding domain of short tail fibre protein gp12"/>
    <property type="match status" value="1"/>
</dbReference>
<sequence>MAFNSNLPADTTAPAEIRENFRALKEDQIVAAASAITATKFETARLITLNGDATGSASFDGAVDISISVDVISADAAARLETAHTINDVLFDGSADITITAKADGGNSDTVGGKTVEEIITESSTASLPIGSIVMWFGSISTIPVNWNLCDGSNGTPDLRNRFVVGAGQEGGIHTAGVNGPGSGYYSPGSIGGEDTHKLTIDEMPSHNHSIHGYGGVSFKGSGGDIVPSSGGSYTWTDGIYNTGSDQSHENRPPYYALAYIMKLA</sequence>
<dbReference type="RefSeq" id="WP_091745004.1">
    <property type="nucleotide sequence ID" value="NZ_FODY01000005.1"/>
</dbReference>
<reference evidence="1 2" key="1">
    <citation type="submission" date="2016-10" db="EMBL/GenBank/DDBJ databases">
        <authorList>
            <person name="de Groot N.N."/>
        </authorList>
    </citation>
    <scope>NUCLEOTIDE SEQUENCE [LARGE SCALE GENOMIC DNA]</scope>
    <source>
        <strain evidence="1 2">DSM 13305</strain>
    </source>
</reference>
<accession>A0A1H8SWG1</accession>
<evidence type="ECO:0000313" key="2">
    <source>
        <dbReference type="Proteomes" id="UP000198847"/>
    </source>
</evidence>
<dbReference type="OrthoDB" id="1684765at2"/>
<dbReference type="CDD" id="cd22641">
    <property type="entry name" value="C24-like"/>
    <property type="match status" value="1"/>
</dbReference>